<evidence type="ECO:0000259" key="1">
    <source>
        <dbReference type="PROSITE" id="PS51750"/>
    </source>
</evidence>
<dbReference type="AlphaFoldDB" id="A0AAD1C043"/>
<dbReference type="PANTHER" id="PTHR36180:SF2">
    <property type="entry name" value="BRO FAMILY PROTEIN"/>
    <property type="match status" value="1"/>
</dbReference>
<feature type="domain" description="Bro-N" evidence="1">
    <location>
        <begin position="2"/>
        <end position="108"/>
    </location>
</feature>
<evidence type="ECO:0000313" key="3">
    <source>
        <dbReference type="Proteomes" id="UP000218554"/>
    </source>
</evidence>
<accession>A0AAD1C043</accession>
<reference evidence="3" key="1">
    <citation type="submission" date="2015-05" db="EMBL/GenBank/DDBJ databases">
        <title>Draft genome sequencing of a biphenyl-degrading bacterium, Pseudomonas balearica KF707 (=NBRC110670).</title>
        <authorList>
            <person name="Kimura N."/>
            <person name="Hirose J."/>
            <person name="Watanabe T."/>
            <person name="Suenaga H."/>
            <person name="Fujihara H."/>
            <person name="Noguchi M."/>
            <person name="Hashimoto M."/>
            <person name="Shimodaira J."/>
            <person name="Tsuchikane K."/>
            <person name="Hosoyama A."/>
            <person name="Yamazoe A."/>
            <person name="Fujita N."/>
            <person name="Furukawa K."/>
        </authorList>
    </citation>
    <scope>NUCLEOTIDE SEQUENCE [LARGE SCALE GENOMIC DNA]</scope>
    <source>
        <strain evidence="3">DSM 10086 / NBRC 110670 / KF707</strain>
    </source>
</reference>
<keyword evidence="3" id="KW-1185">Reference proteome</keyword>
<dbReference type="SMART" id="SM01040">
    <property type="entry name" value="Bro-N"/>
    <property type="match status" value="1"/>
</dbReference>
<reference evidence="2 3" key="2">
    <citation type="journal article" date="2017" name="Int. J. Syst. Evol. Microbiol.">
        <title>Pseudomonas furukawaii sp. nov., a polychlorinated biphenyl-degrading bacterium isolated from biphenyl-contaminated soil in Japan.</title>
        <authorList>
            <person name="Kimura N."/>
            <person name="Watanabe T."/>
            <person name="Suenaga H."/>
            <person name="Fujihara H."/>
            <person name="Futagami T."/>
            <person name="Goto M."/>
            <person name="Hanada S."/>
            <person name="Hirose J."/>
        </authorList>
    </citation>
    <scope>NUCLEOTIDE SEQUENCE [LARGE SCALE GENOMIC DNA]</scope>
    <source>
        <strain evidence="3">DSM 10086 / NBRC 110670 / KF707</strain>
    </source>
</reference>
<dbReference type="Pfam" id="PF02498">
    <property type="entry name" value="Bro-N"/>
    <property type="match status" value="1"/>
</dbReference>
<dbReference type="KEGG" id="pfuw:KF707C_24780"/>
<evidence type="ECO:0000313" key="2">
    <source>
        <dbReference type="EMBL" id="BAU74166.1"/>
    </source>
</evidence>
<protein>
    <recommendedName>
        <fullName evidence="1">Bro-N domain-containing protein</fullName>
    </recommendedName>
</protein>
<dbReference type="EMBL" id="AP014862">
    <property type="protein sequence ID" value="BAU74166.1"/>
    <property type="molecule type" value="Genomic_DNA"/>
</dbReference>
<dbReference type="RefSeq" id="WP_096368024.1">
    <property type="nucleotide sequence ID" value="NZ_AP014862.1"/>
</dbReference>
<dbReference type="Proteomes" id="UP000218554">
    <property type="component" value="Chromosome"/>
</dbReference>
<proteinExistence type="predicted"/>
<organism evidence="2 3">
    <name type="scientific">Metapseudomonas furukawaii</name>
    <name type="common">Pseudomonas furukawaii</name>
    <dbReference type="NCBI Taxonomy" id="1149133"/>
    <lineage>
        <taxon>Bacteria</taxon>
        <taxon>Pseudomonadati</taxon>
        <taxon>Pseudomonadota</taxon>
        <taxon>Gammaproteobacteria</taxon>
        <taxon>Pseudomonadales</taxon>
        <taxon>Pseudomonadaceae</taxon>
        <taxon>Metapseudomonas</taxon>
    </lineage>
</organism>
<dbReference type="InterPro" id="IPR003497">
    <property type="entry name" value="BRO_N_domain"/>
</dbReference>
<name>A0AAD1C043_METFU</name>
<dbReference type="PANTHER" id="PTHR36180">
    <property type="entry name" value="DNA-BINDING PROTEIN-RELATED-RELATED"/>
    <property type="match status" value="1"/>
</dbReference>
<gene>
    <name evidence="2" type="ORF">KF707C_24780</name>
</gene>
<dbReference type="PROSITE" id="PS51750">
    <property type="entry name" value="BRO_N"/>
    <property type="match status" value="1"/>
</dbReference>
<sequence>MQDAYSPIVFYNHGQRLRCLMADNQPWFVARDYARLIGVDDAREMLQALEPFEKRQVLLRYTDSFHEEVDAISDAGAYKALFRFGLVEHDAIGRWLAEVLVPTLHDYHRDPGAEPRRAFLHWDDHPINVVKWQREVWVAWRDLPVLMQESADLSS</sequence>